<keyword evidence="2" id="KW-1185">Reference proteome</keyword>
<proteinExistence type="predicted"/>
<organism evidence="1 2">
    <name type="scientific">Fusarium flagelliforme</name>
    <dbReference type="NCBI Taxonomy" id="2675880"/>
    <lineage>
        <taxon>Eukaryota</taxon>
        <taxon>Fungi</taxon>
        <taxon>Dikarya</taxon>
        <taxon>Ascomycota</taxon>
        <taxon>Pezizomycotina</taxon>
        <taxon>Sordariomycetes</taxon>
        <taxon>Hypocreomycetidae</taxon>
        <taxon>Hypocreales</taxon>
        <taxon>Nectriaceae</taxon>
        <taxon>Fusarium</taxon>
        <taxon>Fusarium incarnatum-equiseti species complex</taxon>
    </lineage>
</organism>
<accession>A0A395MAD4</accession>
<dbReference type="EMBL" id="PXXK01000388">
    <property type="protein sequence ID" value="RFN44872.1"/>
    <property type="molecule type" value="Genomic_DNA"/>
</dbReference>
<dbReference type="AlphaFoldDB" id="A0A395MAD4"/>
<name>A0A395MAD4_9HYPO</name>
<comment type="caution">
    <text evidence="1">The sequence shown here is derived from an EMBL/GenBank/DDBJ whole genome shotgun (WGS) entry which is preliminary data.</text>
</comment>
<gene>
    <name evidence="1" type="ORF">FIE12Z_10853</name>
</gene>
<evidence type="ECO:0000313" key="2">
    <source>
        <dbReference type="Proteomes" id="UP000265631"/>
    </source>
</evidence>
<reference evidence="1 2" key="1">
    <citation type="journal article" date="2018" name="PLoS Pathog.">
        <title>Evolution of structural diversity of trichothecenes, a family of toxins produced by plant pathogenic and entomopathogenic fungi.</title>
        <authorList>
            <person name="Proctor R.H."/>
            <person name="McCormick S.P."/>
            <person name="Kim H.S."/>
            <person name="Cardoza R.E."/>
            <person name="Stanley A.M."/>
            <person name="Lindo L."/>
            <person name="Kelly A."/>
            <person name="Brown D.W."/>
            <person name="Lee T."/>
            <person name="Vaughan M.M."/>
            <person name="Alexander N.J."/>
            <person name="Busman M."/>
            <person name="Gutierrez S."/>
        </authorList>
    </citation>
    <scope>NUCLEOTIDE SEQUENCE [LARGE SCALE GENOMIC DNA]</scope>
    <source>
        <strain evidence="1 2">NRRL 13405</strain>
    </source>
</reference>
<dbReference type="Proteomes" id="UP000265631">
    <property type="component" value="Unassembled WGS sequence"/>
</dbReference>
<evidence type="ECO:0000313" key="1">
    <source>
        <dbReference type="EMBL" id="RFN44872.1"/>
    </source>
</evidence>
<protein>
    <submittedName>
        <fullName evidence="1">Uncharacterized protein</fullName>
    </submittedName>
</protein>
<sequence>MATSNEAPFVPNPDDALDFGLNDDMANRLNHLIEFPPHYEALWPESIWVSFVEATKKSRYTDSNQKNQSNHWLWKQCVTADKWDFDGGIWVVLRAIYFDSITRRNGTGSAKRLAFKTGAAAIKITQVSRYQRHPLEFPSGITLLKHYHTDAHTGASTMISRRIDKVTEDHIQRVNGIAETAIAQSSKTIAGEVKKEMQPWIDQQMQVVIDTTRKDMQSHFDTFKTSLKPWITQQIQAEVSSQLSQEMARKVDLKRKFEAFKEANWRNGP</sequence>